<sequence>MNAKVKASPGRPAYMCPSAKRPPPCPRSQHRLSRPAPTSLPPFTGLDSLAKNDEADPPAARTKVRSLASVARLEHNASKTEVQQAVYKLDLSELEAVSTRKELCGRLYPTKCDPSFPYRSLDGSCNNIEHPSWGKALSCHARITPPVYQDGER</sequence>
<comment type="caution">
    <text evidence="1">The sequence shown here is derived from an EMBL/GenBank/DDBJ whole genome shotgun (WGS) entry which is preliminary data.</text>
</comment>
<evidence type="ECO:0000313" key="1">
    <source>
        <dbReference type="EMBL" id="KAH7973467.1"/>
    </source>
</evidence>
<dbReference type="EMBL" id="CM023479">
    <property type="protein sequence ID" value="KAH7973467.1"/>
    <property type="molecule type" value="Genomic_DNA"/>
</dbReference>
<reference evidence="1" key="1">
    <citation type="submission" date="2020-05" db="EMBL/GenBank/DDBJ databases">
        <title>Large-scale comparative analyses of tick genomes elucidate their genetic diversity and vector capacities.</title>
        <authorList>
            <person name="Jia N."/>
            <person name="Wang J."/>
            <person name="Shi W."/>
            <person name="Du L."/>
            <person name="Sun Y."/>
            <person name="Zhan W."/>
            <person name="Jiang J."/>
            <person name="Wang Q."/>
            <person name="Zhang B."/>
            <person name="Ji P."/>
            <person name="Sakyi L.B."/>
            <person name="Cui X."/>
            <person name="Yuan T."/>
            <person name="Jiang B."/>
            <person name="Yang W."/>
            <person name="Lam T.T.-Y."/>
            <person name="Chang Q."/>
            <person name="Ding S."/>
            <person name="Wang X."/>
            <person name="Zhu J."/>
            <person name="Ruan X."/>
            <person name="Zhao L."/>
            <person name="Wei J."/>
            <person name="Que T."/>
            <person name="Du C."/>
            <person name="Cheng J."/>
            <person name="Dai P."/>
            <person name="Han X."/>
            <person name="Huang E."/>
            <person name="Gao Y."/>
            <person name="Liu J."/>
            <person name="Shao H."/>
            <person name="Ye R."/>
            <person name="Li L."/>
            <person name="Wei W."/>
            <person name="Wang X."/>
            <person name="Wang C."/>
            <person name="Yang T."/>
            <person name="Huo Q."/>
            <person name="Li W."/>
            <person name="Guo W."/>
            <person name="Chen H."/>
            <person name="Zhou L."/>
            <person name="Ni X."/>
            <person name="Tian J."/>
            <person name="Zhou Y."/>
            <person name="Sheng Y."/>
            <person name="Liu T."/>
            <person name="Pan Y."/>
            <person name="Xia L."/>
            <person name="Li J."/>
            <person name="Zhao F."/>
            <person name="Cao W."/>
        </authorList>
    </citation>
    <scope>NUCLEOTIDE SEQUENCE</scope>
    <source>
        <strain evidence="1">Dsil-2018</strain>
    </source>
</reference>
<keyword evidence="2" id="KW-1185">Reference proteome</keyword>
<protein>
    <submittedName>
        <fullName evidence="1">Uncharacterized protein</fullName>
    </submittedName>
</protein>
<gene>
    <name evidence="1" type="ORF">HPB49_001434</name>
</gene>
<dbReference type="Proteomes" id="UP000821865">
    <property type="component" value="Chromosome 10"/>
</dbReference>
<accession>A0ACB8DLR7</accession>
<organism evidence="1 2">
    <name type="scientific">Dermacentor silvarum</name>
    <name type="common">Tick</name>
    <dbReference type="NCBI Taxonomy" id="543639"/>
    <lineage>
        <taxon>Eukaryota</taxon>
        <taxon>Metazoa</taxon>
        <taxon>Ecdysozoa</taxon>
        <taxon>Arthropoda</taxon>
        <taxon>Chelicerata</taxon>
        <taxon>Arachnida</taxon>
        <taxon>Acari</taxon>
        <taxon>Parasitiformes</taxon>
        <taxon>Ixodida</taxon>
        <taxon>Ixodoidea</taxon>
        <taxon>Ixodidae</taxon>
        <taxon>Rhipicephalinae</taxon>
        <taxon>Dermacentor</taxon>
    </lineage>
</organism>
<evidence type="ECO:0000313" key="2">
    <source>
        <dbReference type="Proteomes" id="UP000821865"/>
    </source>
</evidence>
<proteinExistence type="predicted"/>
<name>A0ACB8DLR7_DERSI</name>